<keyword evidence="2" id="KW-1185">Reference proteome</keyword>
<proteinExistence type="predicted"/>
<dbReference type="Proteomes" id="UP001060215">
    <property type="component" value="Chromosome 6"/>
</dbReference>
<comment type="caution">
    <text evidence="1">The sequence shown here is derived from an EMBL/GenBank/DDBJ whole genome shotgun (WGS) entry which is preliminary data.</text>
</comment>
<sequence>MGRKELKMEMIGGGGVEVIEDKEYYCTTPKHPENRIPELLECPPPPKKKTERGQSTRNPPKIAYFYPLDLDALFAPSSSQ</sequence>
<dbReference type="EMBL" id="CM045763">
    <property type="protein sequence ID" value="KAI8022412.1"/>
    <property type="molecule type" value="Genomic_DNA"/>
</dbReference>
<accession>A0ACC0I959</accession>
<evidence type="ECO:0000313" key="1">
    <source>
        <dbReference type="EMBL" id="KAI8022412.1"/>
    </source>
</evidence>
<evidence type="ECO:0000313" key="2">
    <source>
        <dbReference type="Proteomes" id="UP001060215"/>
    </source>
</evidence>
<name>A0ACC0I959_9ERIC</name>
<gene>
    <name evidence="1" type="ORF">LOK49_LG03G03523</name>
</gene>
<protein>
    <submittedName>
        <fullName evidence="1">Cyclin-dependent protein kinase inhibitor SMR4</fullName>
    </submittedName>
</protein>
<reference evidence="1 2" key="1">
    <citation type="journal article" date="2022" name="Plant J.">
        <title>Chromosome-level genome of Camellia lanceoleosa provides a valuable resource for understanding genome evolution and self-incompatibility.</title>
        <authorList>
            <person name="Gong W."/>
            <person name="Xiao S."/>
            <person name="Wang L."/>
            <person name="Liao Z."/>
            <person name="Chang Y."/>
            <person name="Mo W."/>
            <person name="Hu G."/>
            <person name="Li W."/>
            <person name="Zhao G."/>
            <person name="Zhu H."/>
            <person name="Hu X."/>
            <person name="Ji K."/>
            <person name="Xiang X."/>
            <person name="Song Q."/>
            <person name="Yuan D."/>
            <person name="Jin S."/>
            <person name="Zhang L."/>
        </authorList>
    </citation>
    <scope>NUCLEOTIDE SEQUENCE [LARGE SCALE GENOMIC DNA]</scope>
    <source>
        <strain evidence="1">SQ_2022a</strain>
    </source>
</reference>
<organism evidence="1 2">
    <name type="scientific">Camellia lanceoleosa</name>
    <dbReference type="NCBI Taxonomy" id="1840588"/>
    <lineage>
        <taxon>Eukaryota</taxon>
        <taxon>Viridiplantae</taxon>
        <taxon>Streptophyta</taxon>
        <taxon>Embryophyta</taxon>
        <taxon>Tracheophyta</taxon>
        <taxon>Spermatophyta</taxon>
        <taxon>Magnoliopsida</taxon>
        <taxon>eudicotyledons</taxon>
        <taxon>Gunneridae</taxon>
        <taxon>Pentapetalae</taxon>
        <taxon>asterids</taxon>
        <taxon>Ericales</taxon>
        <taxon>Theaceae</taxon>
        <taxon>Camellia</taxon>
    </lineage>
</organism>
<keyword evidence="1" id="KW-0649">Protein kinase inhibitor</keyword>